<dbReference type="HOGENOM" id="CLU_056425_0_0_1"/>
<keyword evidence="6" id="KW-1185">Reference proteome</keyword>
<evidence type="ECO:0000256" key="1">
    <source>
        <dbReference type="ARBA" id="ARBA00022527"/>
    </source>
</evidence>
<evidence type="ECO:0000313" key="6">
    <source>
        <dbReference type="Proteomes" id="UP000002058"/>
    </source>
</evidence>
<dbReference type="InterPro" id="IPR011009">
    <property type="entry name" value="Kinase-like_dom_sf"/>
</dbReference>
<keyword evidence="3" id="KW-0067">ATP-binding</keyword>
<dbReference type="Pfam" id="PF00069">
    <property type="entry name" value="Pkinase"/>
    <property type="match status" value="1"/>
</dbReference>
<dbReference type="GO" id="GO:0005524">
    <property type="term" value="F:ATP binding"/>
    <property type="evidence" value="ECO:0007669"/>
    <property type="project" value="UniProtKB-KW"/>
</dbReference>
<evidence type="ECO:0000256" key="3">
    <source>
        <dbReference type="ARBA" id="ARBA00022840"/>
    </source>
</evidence>
<dbReference type="OMA" id="GNWDQDC"/>
<evidence type="ECO:0000313" key="5">
    <source>
        <dbReference type="EMBL" id="EEP77857.1"/>
    </source>
</evidence>
<keyword evidence="1" id="KW-0808">Transferase</keyword>
<keyword evidence="1" id="KW-0418">Kinase</keyword>
<dbReference type="InParanoid" id="C4JHM0"/>
<dbReference type="eggNOG" id="KOG0667">
    <property type="taxonomic scope" value="Eukaryota"/>
</dbReference>
<gene>
    <name evidence="5" type="ORF">UREG_02706</name>
</gene>
<dbReference type="Proteomes" id="UP000002058">
    <property type="component" value="Unassembled WGS sequence"/>
</dbReference>
<accession>C4JHM0</accession>
<protein>
    <recommendedName>
        <fullName evidence="4">Protein kinase domain-containing protein</fullName>
    </recommendedName>
</protein>
<dbReference type="STRING" id="336963.C4JHM0"/>
<dbReference type="VEuPathDB" id="FungiDB:UREG_02706"/>
<evidence type="ECO:0000259" key="4">
    <source>
        <dbReference type="PROSITE" id="PS50011"/>
    </source>
</evidence>
<organism evidence="5 6">
    <name type="scientific">Uncinocarpus reesii (strain UAMH 1704)</name>
    <dbReference type="NCBI Taxonomy" id="336963"/>
    <lineage>
        <taxon>Eukaryota</taxon>
        <taxon>Fungi</taxon>
        <taxon>Dikarya</taxon>
        <taxon>Ascomycota</taxon>
        <taxon>Pezizomycotina</taxon>
        <taxon>Eurotiomycetes</taxon>
        <taxon>Eurotiomycetidae</taxon>
        <taxon>Onygenales</taxon>
        <taxon>Onygenaceae</taxon>
        <taxon>Uncinocarpus</taxon>
    </lineage>
</organism>
<dbReference type="KEGG" id="ure:UREG_02706"/>
<dbReference type="InterPro" id="IPR050117">
    <property type="entry name" value="MAPK"/>
</dbReference>
<dbReference type="GO" id="GO:0004674">
    <property type="term" value="F:protein serine/threonine kinase activity"/>
    <property type="evidence" value="ECO:0007669"/>
    <property type="project" value="UniProtKB-KW"/>
</dbReference>
<dbReference type="InterPro" id="IPR000719">
    <property type="entry name" value="Prot_kinase_dom"/>
</dbReference>
<dbReference type="GeneID" id="8437491"/>
<sequence>MVMEWMESDLWTLRLRQNLCPSFPKIVAKSILKAVKVFEDMDGQGPAVHTDVNPNNILVSNVETESPIVKLADLGGMITSSTFDAFRLQGLSIRAPEIWKGVKPTTACDVWSVGVSLAHFLATRALFGNVDQNARITSVSLETNQAAWAIAKIIQLIGPLSRDENPKYTEEFDLAEALVDMGIIKVESLHKELTKMNVPEDCIEFISYLLNQDYKKRPTATQALQHPWLRSVESCPLSSSENKISPRNARSTL</sequence>
<feature type="domain" description="Protein kinase" evidence="4">
    <location>
        <begin position="1"/>
        <end position="229"/>
    </location>
</feature>
<dbReference type="OrthoDB" id="4204963at2759"/>
<dbReference type="EMBL" id="CH476615">
    <property type="protein sequence ID" value="EEP77857.1"/>
    <property type="molecule type" value="Genomic_DNA"/>
</dbReference>
<reference evidence="6" key="1">
    <citation type="journal article" date="2009" name="Genome Res.">
        <title>Comparative genomic analyses of the human fungal pathogens Coccidioides and their relatives.</title>
        <authorList>
            <person name="Sharpton T.J."/>
            <person name="Stajich J.E."/>
            <person name="Rounsley S.D."/>
            <person name="Gardner M.J."/>
            <person name="Wortman J.R."/>
            <person name="Jordar V.S."/>
            <person name="Maiti R."/>
            <person name="Kodira C.D."/>
            <person name="Neafsey D.E."/>
            <person name="Zeng Q."/>
            <person name="Hung C.-Y."/>
            <person name="McMahan C."/>
            <person name="Muszewska A."/>
            <person name="Grynberg M."/>
            <person name="Mandel M.A."/>
            <person name="Kellner E.M."/>
            <person name="Barker B.M."/>
            <person name="Galgiani J.N."/>
            <person name="Orbach M.J."/>
            <person name="Kirkland T.N."/>
            <person name="Cole G.T."/>
            <person name="Henn M.R."/>
            <person name="Birren B.W."/>
            <person name="Taylor J.W."/>
        </authorList>
    </citation>
    <scope>NUCLEOTIDE SEQUENCE [LARGE SCALE GENOMIC DNA]</scope>
    <source>
        <strain evidence="6">UAMH 1704</strain>
    </source>
</reference>
<keyword evidence="1" id="KW-0723">Serine/threonine-protein kinase</keyword>
<dbReference type="SUPFAM" id="SSF56112">
    <property type="entry name" value="Protein kinase-like (PK-like)"/>
    <property type="match status" value="1"/>
</dbReference>
<keyword evidence="2" id="KW-0547">Nucleotide-binding</keyword>
<proteinExistence type="predicted"/>
<dbReference type="AlphaFoldDB" id="C4JHM0"/>
<evidence type="ECO:0000256" key="2">
    <source>
        <dbReference type="ARBA" id="ARBA00022741"/>
    </source>
</evidence>
<dbReference type="PROSITE" id="PS50011">
    <property type="entry name" value="PROTEIN_KINASE_DOM"/>
    <property type="match status" value="1"/>
</dbReference>
<dbReference type="Gene3D" id="1.10.510.10">
    <property type="entry name" value="Transferase(Phosphotransferase) domain 1"/>
    <property type="match status" value="1"/>
</dbReference>
<name>C4JHM0_UNCRE</name>
<dbReference type="PANTHER" id="PTHR24055">
    <property type="entry name" value="MITOGEN-ACTIVATED PROTEIN KINASE"/>
    <property type="match status" value="1"/>
</dbReference>
<dbReference type="SMART" id="SM00220">
    <property type="entry name" value="S_TKc"/>
    <property type="match status" value="1"/>
</dbReference>
<dbReference type="RefSeq" id="XP_002543190.1">
    <property type="nucleotide sequence ID" value="XM_002543144.1"/>
</dbReference>